<accession>A0ABP9I9K4</accession>
<protein>
    <submittedName>
        <fullName evidence="1">Uncharacterized protein</fullName>
    </submittedName>
</protein>
<proteinExistence type="predicted"/>
<dbReference type="Proteomes" id="UP001500466">
    <property type="component" value="Unassembled WGS sequence"/>
</dbReference>
<sequence>MSRPTAGLPSEVWRLAAWCVVAALPVVCPRAVTAPLAVALLGSALLYPFHQRLVRACGCAP</sequence>
<evidence type="ECO:0000313" key="1">
    <source>
        <dbReference type="EMBL" id="GAA4992590.1"/>
    </source>
</evidence>
<comment type="caution">
    <text evidence="1">The sequence shown here is derived from an EMBL/GenBank/DDBJ whole genome shotgun (WGS) entry which is preliminary data.</text>
</comment>
<dbReference type="RefSeq" id="WP_345680470.1">
    <property type="nucleotide sequence ID" value="NZ_BAABHS010000047.1"/>
</dbReference>
<name>A0ABP9I9K4_9ACTN</name>
<keyword evidence="2" id="KW-1185">Reference proteome</keyword>
<organism evidence="1 2">
    <name type="scientific">Yinghuangia aomiensis</name>
    <dbReference type="NCBI Taxonomy" id="676205"/>
    <lineage>
        <taxon>Bacteria</taxon>
        <taxon>Bacillati</taxon>
        <taxon>Actinomycetota</taxon>
        <taxon>Actinomycetes</taxon>
        <taxon>Kitasatosporales</taxon>
        <taxon>Streptomycetaceae</taxon>
        <taxon>Yinghuangia</taxon>
    </lineage>
</organism>
<reference evidence="2" key="1">
    <citation type="journal article" date="2019" name="Int. J. Syst. Evol. Microbiol.">
        <title>The Global Catalogue of Microorganisms (GCM) 10K type strain sequencing project: providing services to taxonomists for standard genome sequencing and annotation.</title>
        <authorList>
            <consortium name="The Broad Institute Genomics Platform"/>
            <consortium name="The Broad Institute Genome Sequencing Center for Infectious Disease"/>
            <person name="Wu L."/>
            <person name="Ma J."/>
        </authorList>
    </citation>
    <scope>NUCLEOTIDE SEQUENCE [LARGE SCALE GENOMIC DNA]</scope>
    <source>
        <strain evidence="2">JCM 17986</strain>
    </source>
</reference>
<gene>
    <name evidence="1" type="ORF">GCM10023205_76460</name>
</gene>
<evidence type="ECO:0000313" key="2">
    <source>
        <dbReference type="Proteomes" id="UP001500466"/>
    </source>
</evidence>
<dbReference type="EMBL" id="BAABHS010000047">
    <property type="protein sequence ID" value="GAA4992590.1"/>
    <property type="molecule type" value="Genomic_DNA"/>
</dbReference>